<dbReference type="STRING" id="104663.SAMN04488121_101909"/>
<proteinExistence type="predicted"/>
<dbReference type="EMBL" id="FNBN01000001">
    <property type="protein sequence ID" value="SDF13918.1"/>
    <property type="molecule type" value="Genomic_DNA"/>
</dbReference>
<dbReference type="Proteomes" id="UP000199045">
    <property type="component" value="Unassembled WGS sequence"/>
</dbReference>
<keyword evidence="1" id="KW-0732">Signal</keyword>
<evidence type="ECO:0000313" key="4">
    <source>
        <dbReference type="Proteomes" id="UP000199045"/>
    </source>
</evidence>
<organism evidence="3 4">
    <name type="scientific">Chitinophaga filiformis</name>
    <name type="common">Myxococcus filiformis</name>
    <name type="synonym">Flexibacter filiformis</name>
    <dbReference type="NCBI Taxonomy" id="104663"/>
    <lineage>
        <taxon>Bacteria</taxon>
        <taxon>Pseudomonadati</taxon>
        <taxon>Bacteroidota</taxon>
        <taxon>Chitinophagia</taxon>
        <taxon>Chitinophagales</taxon>
        <taxon>Chitinophagaceae</taxon>
        <taxon>Chitinophaga</taxon>
    </lineage>
</organism>
<dbReference type="CDD" id="cd02947">
    <property type="entry name" value="TRX_family"/>
    <property type="match status" value="1"/>
</dbReference>
<feature type="signal peptide" evidence="1">
    <location>
        <begin position="1"/>
        <end position="20"/>
    </location>
</feature>
<dbReference type="Pfam" id="PF00085">
    <property type="entry name" value="Thioredoxin"/>
    <property type="match status" value="1"/>
</dbReference>
<name>A0A1G7IMY7_CHIFI</name>
<feature type="domain" description="Thioredoxin" evidence="2">
    <location>
        <begin position="76"/>
        <end position="160"/>
    </location>
</feature>
<dbReference type="InterPro" id="IPR036249">
    <property type="entry name" value="Thioredoxin-like_sf"/>
</dbReference>
<reference evidence="4" key="1">
    <citation type="submission" date="2016-10" db="EMBL/GenBank/DDBJ databases">
        <authorList>
            <person name="Varghese N."/>
            <person name="Submissions S."/>
        </authorList>
    </citation>
    <scope>NUCLEOTIDE SEQUENCE [LARGE SCALE GENOMIC DNA]</scope>
    <source>
        <strain evidence="4">DSM 527</strain>
    </source>
</reference>
<dbReference type="OrthoDB" id="6398367at2"/>
<protein>
    <submittedName>
        <fullName evidence="3">Thioredoxin</fullName>
    </submittedName>
</protein>
<evidence type="ECO:0000313" key="3">
    <source>
        <dbReference type="EMBL" id="SDF13918.1"/>
    </source>
</evidence>
<dbReference type="SUPFAM" id="SSF52833">
    <property type="entry name" value="Thioredoxin-like"/>
    <property type="match status" value="1"/>
</dbReference>
<dbReference type="InterPro" id="IPR013766">
    <property type="entry name" value="Thioredoxin_domain"/>
</dbReference>
<gene>
    <name evidence="3" type="ORF">SAMN04488121_101909</name>
</gene>
<evidence type="ECO:0000256" key="1">
    <source>
        <dbReference type="SAM" id="SignalP"/>
    </source>
</evidence>
<accession>A0A1G7IMY7</accession>
<dbReference type="Gene3D" id="3.40.30.10">
    <property type="entry name" value="Glutaredoxin"/>
    <property type="match status" value="1"/>
</dbReference>
<feature type="chain" id="PRO_5011551700" evidence="1">
    <location>
        <begin position="21"/>
        <end position="172"/>
    </location>
</feature>
<evidence type="ECO:0000259" key="2">
    <source>
        <dbReference type="Pfam" id="PF00085"/>
    </source>
</evidence>
<sequence>MRLKSLLLVGGLLLSTLTWAQTTASRASNGKKALKGKIEMKTLMNDSAFAWFYTGVNGYQPNDNMLNYIKDNRGKFNVVAVVGTWEDQSRQLLPALYKIMILGGSPEEQVLTYGADEKLNSDAPQDYKVKKLPTFILFREGKEIGRVSGEVGESLESDMAKILLKANRKDKD</sequence>
<dbReference type="AlphaFoldDB" id="A0A1G7IMY7"/>